<comment type="caution">
    <text evidence="2">The sequence shown here is derived from an EMBL/GenBank/DDBJ whole genome shotgun (WGS) entry which is preliminary data.</text>
</comment>
<dbReference type="PROSITE" id="PS51257">
    <property type="entry name" value="PROKAR_LIPOPROTEIN"/>
    <property type="match status" value="1"/>
</dbReference>
<dbReference type="EMBL" id="JAAGWF010000003">
    <property type="protein sequence ID" value="NEK56804.1"/>
    <property type="molecule type" value="Genomic_DNA"/>
</dbReference>
<proteinExistence type="predicted"/>
<keyword evidence="3" id="KW-1185">Reference proteome</keyword>
<evidence type="ECO:0000313" key="3">
    <source>
        <dbReference type="Proteomes" id="UP000470246"/>
    </source>
</evidence>
<feature type="chain" id="PRO_5039013190" evidence="1">
    <location>
        <begin position="18"/>
        <end position="139"/>
    </location>
</feature>
<evidence type="ECO:0000256" key="1">
    <source>
        <dbReference type="SAM" id="SignalP"/>
    </source>
</evidence>
<dbReference type="AlphaFoldDB" id="A0A7K3VY50"/>
<feature type="signal peptide" evidence="1">
    <location>
        <begin position="1"/>
        <end position="17"/>
    </location>
</feature>
<reference evidence="2 3" key="1">
    <citation type="submission" date="2020-02" db="EMBL/GenBank/DDBJ databases">
        <title>Geodermatophilus sabuli CPCC 205279 I12A-02694.</title>
        <authorList>
            <person name="Jiang Z."/>
        </authorList>
    </citation>
    <scope>NUCLEOTIDE SEQUENCE [LARGE SCALE GENOMIC DNA]</scope>
    <source>
        <strain evidence="2 3">I12A-02694</strain>
    </source>
</reference>
<name>A0A7K3VY50_9ACTN</name>
<gene>
    <name evidence="2" type="ORF">GCU56_02820</name>
</gene>
<accession>A0A7K3VY50</accession>
<protein>
    <submittedName>
        <fullName evidence="2">Uncharacterized protein</fullName>
    </submittedName>
</protein>
<dbReference type="Proteomes" id="UP000470246">
    <property type="component" value="Unassembled WGS sequence"/>
</dbReference>
<dbReference type="RefSeq" id="WP_163479979.1">
    <property type="nucleotide sequence ID" value="NZ_JAAGWF010000003.1"/>
</dbReference>
<organism evidence="2 3">
    <name type="scientific">Geodermatophilus sabuli</name>
    <dbReference type="NCBI Taxonomy" id="1564158"/>
    <lineage>
        <taxon>Bacteria</taxon>
        <taxon>Bacillati</taxon>
        <taxon>Actinomycetota</taxon>
        <taxon>Actinomycetes</taxon>
        <taxon>Geodermatophilales</taxon>
        <taxon>Geodermatophilaceae</taxon>
        <taxon>Geodermatophilus</taxon>
    </lineage>
</organism>
<sequence length="139" mass="14838">MRRSLSVRSAGVPLALAALLLAGCGSSEEEQRQEAFCENVPDLLEDVTTDLQGVTATPEQAPEMVGDAVERLEAVDPPEGVADDWQALVEAWSGMRDLLEQVDLTDPSANTEFAAEAQQLQSDLVSTGSAVDEYGQENC</sequence>
<evidence type="ECO:0000313" key="2">
    <source>
        <dbReference type="EMBL" id="NEK56804.1"/>
    </source>
</evidence>
<keyword evidence="1" id="KW-0732">Signal</keyword>